<accession>A0AAE3VCB3</accession>
<dbReference type="RefSeq" id="WP_307255553.1">
    <property type="nucleotide sequence ID" value="NZ_JAUSTO010000031.1"/>
</dbReference>
<protein>
    <submittedName>
        <fullName evidence="1">DNA-binding transcriptional regulator AlpA</fullName>
    </submittedName>
</protein>
<name>A0AAE3VCB3_9FIRM</name>
<proteinExistence type="predicted"/>
<dbReference type="AlphaFoldDB" id="A0AAE3VCB3"/>
<sequence length="85" mass="10032">MPRVQSYDPYAKEKALAEAIERHAGACIGARWTNFMQRTGMKRSTLHRRRQRGDWTFRELVKIFSDPQMGFSDEEIVELMRGKKK</sequence>
<evidence type="ECO:0000313" key="1">
    <source>
        <dbReference type="EMBL" id="MDQ0153673.1"/>
    </source>
</evidence>
<dbReference type="Proteomes" id="UP001241537">
    <property type="component" value="Unassembled WGS sequence"/>
</dbReference>
<comment type="caution">
    <text evidence="1">The sequence shown here is derived from an EMBL/GenBank/DDBJ whole genome shotgun (WGS) entry which is preliminary data.</text>
</comment>
<keyword evidence="1" id="KW-0238">DNA-binding</keyword>
<gene>
    <name evidence="1" type="ORF">J2S20_002395</name>
</gene>
<reference evidence="1" key="1">
    <citation type="submission" date="2023-07" db="EMBL/GenBank/DDBJ databases">
        <title>Genomic Encyclopedia of Type Strains, Phase IV (KMG-IV): sequencing the most valuable type-strain genomes for metagenomic binning, comparative biology and taxonomic classification.</title>
        <authorList>
            <person name="Goeker M."/>
        </authorList>
    </citation>
    <scope>NUCLEOTIDE SEQUENCE</scope>
    <source>
        <strain evidence="1">DSM 19659</strain>
    </source>
</reference>
<keyword evidence="2" id="KW-1185">Reference proteome</keyword>
<dbReference type="GO" id="GO:0003677">
    <property type="term" value="F:DNA binding"/>
    <property type="evidence" value="ECO:0007669"/>
    <property type="project" value="UniProtKB-KW"/>
</dbReference>
<evidence type="ECO:0000313" key="2">
    <source>
        <dbReference type="Proteomes" id="UP001241537"/>
    </source>
</evidence>
<organism evidence="1 2">
    <name type="scientific">Moryella indoligenes</name>
    <dbReference type="NCBI Taxonomy" id="371674"/>
    <lineage>
        <taxon>Bacteria</taxon>
        <taxon>Bacillati</taxon>
        <taxon>Bacillota</taxon>
        <taxon>Clostridia</taxon>
        <taxon>Lachnospirales</taxon>
        <taxon>Lachnospiraceae</taxon>
        <taxon>Moryella</taxon>
    </lineage>
</organism>
<dbReference type="EMBL" id="JAUSTO010000031">
    <property type="protein sequence ID" value="MDQ0153673.1"/>
    <property type="molecule type" value="Genomic_DNA"/>
</dbReference>